<sequence length="241" mass="24287">MSVVLTALLAPTLSAALVVNVDFSRDTSISGQNPGGNPAPTLYSGTGPATDAGTSWNDFQVQLSTTGQTVAAGQSFSGINGGNTLIASDGVTDSGFNVALTSGFFRAFNGGTSGGTGDLLGDRVFSNGNNNAIFTLSGLNSTKTYDLYLIQGNYDVTFISGANSVVATGSSSATFESGVNFGLLSGLTPDASGNLSVTIDPTPDNQFGVIAGLQIVEVPEPSAAVLLGLASLAGLTRRRRS</sequence>
<feature type="signal peptide" evidence="1">
    <location>
        <begin position="1"/>
        <end position="15"/>
    </location>
</feature>
<dbReference type="InterPro" id="IPR013424">
    <property type="entry name" value="Ice-binding_C"/>
</dbReference>
<organism evidence="3">
    <name type="scientific">Oceaniferula spumae</name>
    <dbReference type="NCBI Taxonomy" id="2979115"/>
    <lineage>
        <taxon>Bacteria</taxon>
        <taxon>Pseudomonadati</taxon>
        <taxon>Verrucomicrobiota</taxon>
        <taxon>Verrucomicrobiia</taxon>
        <taxon>Verrucomicrobiales</taxon>
        <taxon>Verrucomicrobiaceae</taxon>
        <taxon>Oceaniferula</taxon>
    </lineage>
</organism>
<dbReference type="NCBIfam" id="TIGR02595">
    <property type="entry name" value="PEP_CTERM"/>
    <property type="match status" value="1"/>
</dbReference>
<accession>A0AAT9FJH6</accession>
<keyword evidence="1" id="KW-0732">Signal</keyword>
<evidence type="ECO:0000259" key="2">
    <source>
        <dbReference type="Pfam" id="PF07589"/>
    </source>
</evidence>
<dbReference type="KEGG" id="osu:NT6N_11220"/>
<gene>
    <name evidence="3" type="ORF">NT6N_11220</name>
</gene>
<feature type="chain" id="PRO_5044006383" description="Ice-binding protein C-terminal domain-containing protein" evidence="1">
    <location>
        <begin position="16"/>
        <end position="241"/>
    </location>
</feature>
<evidence type="ECO:0000313" key="3">
    <source>
        <dbReference type="EMBL" id="BDS06082.1"/>
    </source>
</evidence>
<name>A0AAT9FJH6_9BACT</name>
<reference evidence="3" key="1">
    <citation type="submission" date="2024-07" db="EMBL/GenBank/DDBJ databases">
        <title>Complete genome sequence of Verrucomicrobiaceae bacterium NT6N.</title>
        <authorList>
            <person name="Huang C."/>
            <person name="Takami H."/>
            <person name="Hamasaki K."/>
        </authorList>
    </citation>
    <scope>NUCLEOTIDE SEQUENCE</scope>
    <source>
        <strain evidence="3">NT6N</strain>
    </source>
</reference>
<evidence type="ECO:0000256" key="1">
    <source>
        <dbReference type="SAM" id="SignalP"/>
    </source>
</evidence>
<dbReference type="AlphaFoldDB" id="A0AAT9FJH6"/>
<protein>
    <recommendedName>
        <fullName evidence="2">Ice-binding protein C-terminal domain-containing protein</fullName>
    </recommendedName>
</protein>
<feature type="domain" description="Ice-binding protein C-terminal" evidence="2">
    <location>
        <begin position="218"/>
        <end position="240"/>
    </location>
</feature>
<dbReference type="EMBL" id="AP026866">
    <property type="protein sequence ID" value="BDS06082.1"/>
    <property type="molecule type" value="Genomic_DNA"/>
</dbReference>
<dbReference type="Pfam" id="PF07589">
    <property type="entry name" value="PEP-CTERM"/>
    <property type="match status" value="1"/>
</dbReference>
<proteinExistence type="predicted"/>